<dbReference type="PANTHER" id="PTHR24414:SF184">
    <property type="entry name" value="GALACTOSE OXIDASE_KELCH REPEAT SUPERFAMILY PROTEIN"/>
    <property type="match status" value="1"/>
</dbReference>
<dbReference type="PANTHER" id="PTHR24414">
    <property type="entry name" value="F-BOX/KELCH-REPEAT PROTEIN SKIP4"/>
    <property type="match status" value="1"/>
</dbReference>
<dbReference type="InterPro" id="IPR050354">
    <property type="entry name" value="F-box/kelch-repeat_ARATH"/>
</dbReference>
<dbReference type="GeneID" id="104716237"/>
<dbReference type="SMART" id="SM00256">
    <property type="entry name" value="FBOX"/>
    <property type="match status" value="1"/>
</dbReference>
<feature type="region of interest" description="Disordered" evidence="1">
    <location>
        <begin position="1"/>
        <end position="27"/>
    </location>
</feature>
<reference evidence="3" key="1">
    <citation type="journal article" date="2014" name="Nat. Commun.">
        <title>The emerging biofuel crop Camelina sativa retains a highly undifferentiated hexaploid genome structure.</title>
        <authorList>
            <person name="Kagale S."/>
            <person name="Koh C."/>
            <person name="Nixon J."/>
            <person name="Bollina V."/>
            <person name="Clarke W.E."/>
            <person name="Tuteja R."/>
            <person name="Spillane C."/>
            <person name="Robinson S.J."/>
            <person name="Links M.G."/>
            <person name="Clarke C."/>
            <person name="Higgins E.E."/>
            <person name="Huebert T."/>
            <person name="Sharpe A.G."/>
            <person name="Parkin I.A."/>
        </authorList>
    </citation>
    <scope>NUCLEOTIDE SEQUENCE [LARGE SCALE GENOMIC DNA]</scope>
    <source>
        <strain evidence="3">cv. DH55</strain>
    </source>
</reference>
<dbReference type="Pfam" id="PF25210">
    <property type="entry name" value="Kelch_FKB95"/>
    <property type="match status" value="1"/>
</dbReference>
<evidence type="ECO:0000256" key="1">
    <source>
        <dbReference type="SAM" id="MobiDB-lite"/>
    </source>
</evidence>
<dbReference type="CDD" id="cd22152">
    <property type="entry name" value="F-box_AtAFR-like"/>
    <property type="match status" value="1"/>
</dbReference>
<dbReference type="Pfam" id="PF00646">
    <property type="entry name" value="F-box"/>
    <property type="match status" value="1"/>
</dbReference>
<organism evidence="3 4">
    <name type="scientific">Camelina sativa</name>
    <name type="common">False flax</name>
    <name type="synonym">Myagrum sativum</name>
    <dbReference type="NCBI Taxonomy" id="90675"/>
    <lineage>
        <taxon>Eukaryota</taxon>
        <taxon>Viridiplantae</taxon>
        <taxon>Streptophyta</taxon>
        <taxon>Embryophyta</taxon>
        <taxon>Tracheophyta</taxon>
        <taxon>Spermatophyta</taxon>
        <taxon>Magnoliopsida</taxon>
        <taxon>eudicotyledons</taxon>
        <taxon>Gunneridae</taxon>
        <taxon>Pentapetalae</taxon>
        <taxon>rosids</taxon>
        <taxon>malvids</taxon>
        <taxon>Brassicales</taxon>
        <taxon>Brassicaceae</taxon>
        <taxon>Camelineae</taxon>
        <taxon>Camelina</taxon>
    </lineage>
</organism>
<dbReference type="InterPro" id="IPR001810">
    <property type="entry name" value="F-box_dom"/>
</dbReference>
<dbReference type="SMART" id="SM00612">
    <property type="entry name" value="Kelch"/>
    <property type="match status" value="2"/>
</dbReference>
<name>A0ABM0TV46_CAMSA</name>
<keyword evidence="3" id="KW-1185">Reference proteome</keyword>
<dbReference type="RefSeq" id="XP_010431928.1">
    <property type="nucleotide sequence ID" value="XM_010433626.2"/>
</dbReference>
<evidence type="ECO:0000259" key="2">
    <source>
        <dbReference type="SMART" id="SM00256"/>
    </source>
</evidence>
<dbReference type="InterPro" id="IPR057499">
    <property type="entry name" value="Kelch_FKB95"/>
</dbReference>
<feature type="domain" description="F-box" evidence="2">
    <location>
        <begin position="29"/>
        <end position="69"/>
    </location>
</feature>
<feature type="compositionally biased region" description="Basic residues" evidence="1">
    <location>
        <begin position="1"/>
        <end position="15"/>
    </location>
</feature>
<dbReference type="Gene3D" id="2.120.10.80">
    <property type="entry name" value="Kelch-type beta propeller"/>
    <property type="match status" value="1"/>
</dbReference>
<dbReference type="SUPFAM" id="SSF117281">
    <property type="entry name" value="Kelch motif"/>
    <property type="match status" value="1"/>
</dbReference>
<reference evidence="4" key="2">
    <citation type="submission" date="2025-08" db="UniProtKB">
        <authorList>
            <consortium name="RefSeq"/>
        </authorList>
    </citation>
    <scope>IDENTIFICATION</scope>
    <source>
        <tissue evidence="4">Leaf</tissue>
    </source>
</reference>
<sequence length="396" mass="44770">MSSPEKRRRRKKKKPSPILPQSTTPNPSLPDDLVLNCLARVSRLYYPTLSLVSKSFRSLIALPELYKIRSSLDRTESCLYVCIQDGDNDPNPKWFTLCRKPNRTLTNDDLIEKKKKKKKKKSSGYALAAIPLLHSRCVHWSGLVAVGSNIYNIGGPIDQEVAHSSSVSILDCQSHTWGEGPSMRVERNYPAANLLDGKIYMTGGCKDCSNASNWMEVFDPKTQTWEPVSSPGAEIGGCNVHKSAVVDGEILIANSKGLIYKPNEGGGSWNRMAWDMDLGWVWWSYCVVENVLYYYYEGEFNWYDTKVRLWKTLKGLKGLPRFARYGGRMADYGGKMAVFWDKIVTSNGCKKKEIWCAVIALERRDNEEIWGKVEWHDAVLSVPSSYKVVYALSPTV</sequence>
<dbReference type="Proteomes" id="UP000694864">
    <property type="component" value="Chromosome 10"/>
</dbReference>
<protein>
    <submittedName>
        <fullName evidence="4">F-box/kelch-repeat protein At4g39550-like</fullName>
    </submittedName>
</protein>
<accession>A0ABM0TV46</accession>
<dbReference type="InterPro" id="IPR015915">
    <property type="entry name" value="Kelch-typ_b-propeller"/>
</dbReference>
<evidence type="ECO:0000313" key="3">
    <source>
        <dbReference type="Proteomes" id="UP000694864"/>
    </source>
</evidence>
<proteinExistence type="predicted"/>
<gene>
    <name evidence="4" type="primary">LOC104716237</name>
</gene>
<evidence type="ECO:0000313" key="4">
    <source>
        <dbReference type="RefSeq" id="XP_010431928.1"/>
    </source>
</evidence>
<dbReference type="InterPro" id="IPR006652">
    <property type="entry name" value="Kelch_1"/>
</dbReference>